<feature type="compositionally biased region" description="Low complexity" evidence="9">
    <location>
        <begin position="743"/>
        <end position="756"/>
    </location>
</feature>
<gene>
    <name evidence="11" type="ORF">N7G274_000135</name>
</gene>
<comment type="subcellular location">
    <subcellularLocation>
        <location evidence="2">Cytoplasm</location>
    </subcellularLocation>
</comment>
<keyword evidence="8" id="KW-0464">Manganese</keyword>
<dbReference type="PROSITE" id="PS00893">
    <property type="entry name" value="NUDIX_BOX"/>
    <property type="match status" value="1"/>
</dbReference>
<organism evidence="11 12">
    <name type="scientific">Stereocaulon virgatum</name>
    <dbReference type="NCBI Taxonomy" id="373712"/>
    <lineage>
        <taxon>Eukaryota</taxon>
        <taxon>Fungi</taxon>
        <taxon>Dikarya</taxon>
        <taxon>Ascomycota</taxon>
        <taxon>Pezizomycotina</taxon>
        <taxon>Lecanoromycetes</taxon>
        <taxon>OSLEUM clade</taxon>
        <taxon>Lecanoromycetidae</taxon>
        <taxon>Lecanorales</taxon>
        <taxon>Lecanorineae</taxon>
        <taxon>Stereocaulaceae</taxon>
        <taxon>Stereocaulon</taxon>
    </lineage>
</organism>
<feature type="compositionally biased region" description="Low complexity" evidence="9">
    <location>
        <begin position="570"/>
        <end position="582"/>
    </location>
</feature>
<feature type="compositionally biased region" description="Basic and acidic residues" evidence="9">
    <location>
        <begin position="651"/>
        <end position="661"/>
    </location>
</feature>
<comment type="caution">
    <text evidence="11">The sequence shown here is derived from an EMBL/GenBank/DDBJ whole genome shotgun (WGS) entry which is preliminary data.</text>
</comment>
<keyword evidence="5" id="KW-0479">Metal-binding</keyword>
<dbReference type="SUPFAM" id="SSF55811">
    <property type="entry name" value="Nudix"/>
    <property type="match status" value="1"/>
</dbReference>
<feature type="compositionally biased region" description="Low complexity" evidence="9">
    <location>
        <begin position="367"/>
        <end position="381"/>
    </location>
</feature>
<dbReference type="CDD" id="cd03672">
    <property type="entry name" value="NUDIX_Dcp2p_Nudt20"/>
    <property type="match status" value="1"/>
</dbReference>
<keyword evidence="12" id="KW-1185">Reference proteome</keyword>
<evidence type="ECO:0000256" key="8">
    <source>
        <dbReference type="ARBA" id="ARBA00023211"/>
    </source>
</evidence>
<dbReference type="PROSITE" id="PS51462">
    <property type="entry name" value="NUDIX"/>
    <property type="match status" value="1"/>
</dbReference>
<dbReference type="Gene3D" id="1.10.10.1050">
    <property type="entry name" value="Dcp2, box A domain"/>
    <property type="match status" value="1"/>
</dbReference>
<evidence type="ECO:0000256" key="2">
    <source>
        <dbReference type="ARBA" id="ARBA00004496"/>
    </source>
</evidence>
<dbReference type="Proteomes" id="UP001590950">
    <property type="component" value="Unassembled WGS sequence"/>
</dbReference>
<evidence type="ECO:0000256" key="3">
    <source>
        <dbReference type="ARBA" id="ARBA00005279"/>
    </source>
</evidence>
<accession>A0ABR4AR96</accession>
<dbReference type="InterPro" id="IPR036189">
    <property type="entry name" value="DCP2_BoxA_sf"/>
</dbReference>
<dbReference type="Pfam" id="PF00293">
    <property type="entry name" value="NUDIX"/>
    <property type="match status" value="1"/>
</dbReference>
<evidence type="ECO:0000313" key="12">
    <source>
        <dbReference type="Proteomes" id="UP001590950"/>
    </source>
</evidence>
<dbReference type="PANTHER" id="PTHR23114:SF17">
    <property type="entry name" value="M7GPPPN-MRNA HYDROLASE"/>
    <property type="match status" value="1"/>
</dbReference>
<dbReference type="Gene3D" id="3.90.79.10">
    <property type="entry name" value="Nucleoside Triphosphate Pyrophosphohydrolase"/>
    <property type="match status" value="1"/>
</dbReference>
<evidence type="ECO:0000313" key="11">
    <source>
        <dbReference type="EMBL" id="KAL2048224.1"/>
    </source>
</evidence>
<evidence type="ECO:0000256" key="7">
    <source>
        <dbReference type="ARBA" id="ARBA00022884"/>
    </source>
</evidence>
<feature type="compositionally biased region" description="Polar residues" evidence="9">
    <location>
        <begin position="489"/>
        <end position="499"/>
    </location>
</feature>
<comment type="similarity">
    <text evidence="3">Belongs to the Nudix hydrolase family. DCP2 subfamily.</text>
</comment>
<reference evidence="11 12" key="1">
    <citation type="submission" date="2024-09" db="EMBL/GenBank/DDBJ databases">
        <title>Rethinking Asexuality: The Enigmatic Case of Functional Sexual Genes in Lepraria (Stereocaulaceae).</title>
        <authorList>
            <person name="Doellman M."/>
            <person name="Sun Y."/>
            <person name="Barcenas-Pena A."/>
            <person name="Lumbsch H.T."/>
            <person name="Grewe F."/>
        </authorList>
    </citation>
    <scope>NUCLEOTIDE SEQUENCE [LARGE SCALE GENOMIC DNA]</scope>
    <source>
        <strain evidence="11 12">Mercado 3170</strain>
    </source>
</reference>
<evidence type="ECO:0000256" key="1">
    <source>
        <dbReference type="ARBA" id="ARBA00001936"/>
    </source>
</evidence>
<feature type="compositionally biased region" description="Pro residues" evidence="9">
    <location>
        <begin position="683"/>
        <end position="692"/>
    </location>
</feature>
<feature type="region of interest" description="Disordered" evidence="9">
    <location>
        <begin position="740"/>
        <end position="840"/>
    </location>
</feature>
<protein>
    <recommendedName>
        <fullName evidence="10">Nudix hydrolase domain-containing protein</fullName>
    </recommendedName>
</protein>
<dbReference type="EMBL" id="JBEFKJ010000001">
    <property type="protein sequence ID" value="KAL2048224.1"/>
    <property type="molecule type" value="Genomic_DNA"/>
</dbReference>
<feature type="region of interest" description="Disordered" evidence="9">
    <location>
        <begin position="614"/>
        <end position="665"/>
    </location>
</feature>
<feature type="compositionally biased region" description="Polar residues" evidence="9">
    <location>
        <begin position="520"/>
        <end position="535"/>
    </location>
</feature>
<keyword evidence="7" id="KW-0694">RNA-binding</keyword>
<feature type="domain" description="Nudix hydrolase" evidence="10">
    <location>
        <begin position="96"/>
        <end position="228"/>
    </location>
</feature>
<evidence type="ECO:0000256" key="5">
    <source>
        <dbReference type="ARBA" id="ARBA00022723"/>
    </source>
</evidence>
<feature type="compositionally biased region" description="Polar residues" evidence="9">
    <location>
        <begin position="553"/>
        <end position="569"/>
    </location>
</feature>
<evidence type="ECO:0000259" key="10">
    <source>
        <dbReference type="PROSITE" id="PS51462"/>
    </source>
</evidence>
<dbReference type="InterPro" id="IPR007722">
    <property type="entry name" value="DCP2_BoxA"/>
</dbReference>
<evidence type="ECO:0000256" key="9">
    <source>
        <dbReference type="SAM" id="MobiDB-lite"/>
    </source>
</evidence>
<dbReference type="PANTHER" id="PTHR23114">
    <property type="entry name" value="M7GPPPN-MRNA HYDROLASE"/>
    <property type="match status" value="1"/>
</dbReference>
<dbReference type="InterPro" id="IPR020084">
    <property type="entry name" value="NUDIX_hydrolase_CS"/>
</dbReference>
<evidence type="ECO:0000256" key="4">
    <source>
        <dbReference type="ARBA" id="ARBA00022490"/>
    </source>
</evidence>
<feature type="region of interest" description="Disordered" evidence="9">
    <location>
        <begin position="896"/>
        <end position="954"/>
    </location>
</feature>
<feature type="region of interest" description="Disordered" evidence="9">
    <location>
        <begin position="488"/>
        <end position="587"/>
    </location>
</feature>
<feature type="compositionally biased region" description="Pro residues" evidence="9">
    <location>
        <begin position="435"/>
        <end position="444"/>
    </location>
</feature>
<sequence>MMTEKKMQLVDWLDDLSVRFIINLPKEELKSVERICFQVEEAQWFYEDFIRPLDPELPSLNLRNFCLCIFQHCPMLSEYSAYLHAQAFEEFLAYKTRVPVRGAIMLNDAMDQVVLVKGWKKGANWSFPRGKINKDEPDLDCAIREVYEETGYDIRAAGLVGDEKDMKSIEMSLREQHMRLYVFRGVPMDTYFEPRTRKEISKIQWWKLTDLPTQKKKHQQKDGKGEDLAINANKFYMVASFLGQLKKWISEQKKMDRKWQAGEKMDLPIVTDEEHQQPDMLYANGNLPDPSMDDGFGTLVNGLQQSAQPANKIELPKAADLSAQLSSILGVQPAQPNIAVTQSPASLPSTAGIINNPKANDLLALLQPNPSTQPTQQPQKPLEQVVRHPPQPRSPPHPHHQPPHLSKLPPRHAFPKTPIQYDTAMAQPQQLQPPQTRPISPPTQPAQLIPRSIHPVHHKISPVANVNQQTIAPYQRAGEPQLTRHDQALSGNINPSIPSASKLPGPNENPDSDDFINILKSGQPTQPWPHNSGSKVSLLPTAPSTHVVPATDSIPQSASSNDGTGRTPIQQKSRQSSSSAARFVPPQVSLNTSLAKADEVTKSKSEHTDQLLSLFRAPSKPGVERAKPRAANLQLPSAPVELSALPATPGHSREPSGKDTAARPIPHMLVHNGLVKIQKRPQPKPARSPNPPVSATINGPLNVPQFDMLAKAAKEQKHAMHNNHQPQPQKRSPITILARPGSSHASAAATEPEPATGSRSIKQVEATAPKVRTYATPVKAHPPTPNLKGQDLPAKPFHPQILRRPPQASNLNEPSPIQPLPSPKHSTLAGRRSSKPADHQKSLLSLFTKPSPVVSPPSAVPTGTIDTTVDSMNIISPLPPTPTPQEQADAAFARLSKNPGPLSHNEEIIPGPSKPTMLRMDSINGALAGGPKSRNDSGKQTPTSKKTTPTEHKPFLLEYLAGVK</sequence>
<dbReference type="InterPro" id="IPR044099">
    <property type="entry name" value="Dcp2_NUDIX"/>
</dbReference>
<dbReference type="Pfam" id="PF05026">
    <property type="entry name" value="DCP2"/>
    <property type="match status" value="1"/>
</dbReference>
<dbReference type="SUPFAM" id="SSF140586">
    <property type="entry name" value="Dcp2 domain-like"/>
    <property type="match status" value="1"/>
</dbReference>
<feature type="region of interest" description="Disordered" evidence="9">
    <location>
        <begin position="679"/>
        <end position="701"/>
    </location>
</feature>
<keyword evidence="6" id="KW-0378">Hydrolase</keyword>
<dbReference type="SMART" id="SM01125">
    <property type="entry name" value="DCP2"/>
    <property type="match status" value="1"/>
</dbReference>
<comment type="cofactor">
    <cofactor evidence="1">
        <name>Mn(2+)</name>
        <dbReference type="ChEBI" id="CHEBI:29035"/>
    </cofactor>
</comment>
<feature type="region of interest" description="Disordered" evidence="9">
    <location>
        <begin position="365"/>
        <end position="448"/>
    </location>
</feature>
<evidence type="ECO:0000256" key="6">
    <source>
        <dbReference type="ARBA" id="ARBA00022801"/>
    </source>
</evidence>
<name>A0ABR4AR96_9LECA</name>
<proteinExistence type="inferred from homology"/>
<keyword evidence="4" id="KW-0963">Cytoplasm</keyword>
<dbReference type="InterPro" id="IPR015797">
    <property type="entry name" value="NUDIX_hydrolase-like_dom_sf"/>
</dbReference>
<dbReference type="InterPro" id="IPR000086">
    <property type="entry name" value="NUDIX_hydrolase_dom"/>
</dbReference>